<feature type="domain" description="Peptidase S1" evidence="1">
    <location>
        <begin position="67"/>
        <end position="180"/>
    </location>
</feature>
<accession>A0A967EXC7</accession>
<keyword evidence="2" id="KW-0378">Hydrolase</keyword>
<dbReference type="SUPFAM" id="SSF50494">
    <property type="entry name" value="Trypsin-like serine proteases"/>
    <property type="match status" value="1"/>
</dbReference>
<proteinExistence type="predicted"/>
<sequence>MTAIRRSTFFVSPAAGHLAKVGLMALFLLLLQACAAKQQAPQFEPAQSPETAATKGTAASFGGRFFADAHEYPWSTLGRVNLAGRGFCNGILIGPQQVLTQAQCLYASREGRWWTPQELHFIAAYQKDRFLADSKVTRFTTAPGYNPAGGISLANLTNNWAVMELSQPIGLKTGWLGLQWNDAPLKAEEARGAAVFLRAGYRADWPHAISLYFGCKGADSGAVNLCEAGPTELALPPFVMTAGELRVVADHFVRTAAQGGALANSAAMTQRGSQLGRATLPNAGSPIRRGPEVSTSEFLTALGYTTAAQDLGGAVRQFLQDQSLPARNTADIAVLTALIATAQSGR</sequence>
<dbReference type="InterPro" id="IPR001254">
    <property type="entry name" value="Trypsin_dom"/>
</dbReference>
<dbReference type="AlphaFoldDB" id="A0A967EXC7"/>
<dbReference type="InterPro" id="IPR043504">
    <property type="entry name" value="Peptidase_S1_PA_chymotrypsin"/>
</dbReference>
<dbReference type="RefSeq" id="WP_167223903.1">
    <property type="nucleotide sequence ID" value="NZ_JAAQPH010000006.1"/>
</dbReference>
<dbReference type="GO" id="GO:0004252">
    <property type="term" value="F:serine-type endopeptidase activity"/>
    <property type="evidence" value="ECO:0007669"/>
    <property type="project" value="InterPro"/>
</dbReference>
<reference evidence="2" key="1">
    <citation type="submission" date="2020-03" db="EMBL/GenBank/DDBJ databases">
        <title>Genome of Pelagibius litoralis DSM 21314T.</title>
        <authorList>
            <person name="Wang G."/>
        </authorList>
    </citation>
    <scope>NUCLEOTIDE SEQUENCE</scope>
    <source>
        <strain evidence="2">DSM 21314</strain>
    </source>
</reference>
<name>A0A967EXC7_9PROT</name>
<evidence type="ECO:0000259" key="1">
    <source>
        <dbReference type="Pfam" id="PF00089"/>
    </source>
</evidence>
<dbReference type="EMBL" id="JAAQPH010000006">
    <property type="protein sequence ID" value="NIA68870.1"/>
    <property type="molecule type" value="Genomic_DNA"/>
</dbReference>
<dbReference type="InterPro" id="IPR009003">
    <property type="entry name" value="Peptidase_S1_PA"/>
</dbReference>
<comment type="caution">
    <text evidence="2">The sequence shown here is derived from an EMBL/GenBank/DDBJ whole genome shotgun (WGS) entry which is preliminary data.</text>
</comment>
<dbReference type="Gene3D" id="2.40.10.10">
    <property type="entry name" value="Trypsin-like serine proteases"/>
    <property type="match status" value="1"/>
</dbReference>
<protein>
    <submittedName>
        <fullName evidence="2">Trypsin-like serine protease</fullName>
    </submittedName>
</protein>
<dbReference type="Proteomes" id="UP000761264">
    <property type="component" value="Unassembled WGS sequence"/>
</dbReference>
<evidence type="ECO:0000313" key="2">
    <source>
        <dbReference type="EMBL" id="NIA68870.1"/>
    </source>
</evidence>
<organism evidence="2 3">
    <name type="scientific">Pelagibius litoralis</name>
    <dbReference type="NCBI Taxonomy" id="374515"/>
    <lineage>
        <taxon>Bacteria</taxon>
        <taxon>Pseudomonadati</taxon>
        <taxon>Pseudomonadota</taxon>
        <taxon>Alphaproteobacteria</taxon>
        <taxon>Rhodospirillales</taxon>
        <taxon>Rhodovibrionaceae</taxon>
        <taxon>Pelagibius</taxon>
    </lineage>
</organism>
<keyword evidence="3" id="KW-1185">Reference proteome</keyword>
<keyword evidence="2" id="KW-0645">Protease</keyword>
<dbReference type="PROSITE" id="PS51257">
    <property type="entry name" value="PROKAR_LIPOPROTEIN"/>
    <property type="match status" value="1"/>
</dbReference>
<dbReference type="GO" id="GO:0006508">
    <property type="term" value="P:proteolysis"/>
    <property type="evidence" value="ECO:0007669"/>
    <property type="project" value="UniProtKB-KW"/>
</dbReference>
<dbReference type="Pfam" id="PF00089">
    <property type="entry name" value="Trypsin"/>
    <property type="match status" value="1"/>
</dbReference>
<evidence type="ECO:0000313" key="3">
    <source>
        <dbReference type="Proteomes" id="UP000761264"/>
    </source>
</evidence>
<gene>
    <name evidence="2" type="ORF">HBA54_09725</name>
</gene>